<keyword evidence="1" id="KW-1133">Transmembrane helix</keyword>
<sequence length="159" mass="16740">MTTSPHRTAPRRGTGDRGQVAGIEVLPFGILMFIVGMLLVANAWGVVDAQLATTTAAREGVRAYVESPSASDARDRAVSAAAAAIVGYGRSPFSTTVDIETIGGRGWQRCSLAMVTVHHEVPLLLLPYIGGFGHAFDVVSRQTEVVDPFRDGVDGEAAC</sequence>
<feature type="transmembrane region" description="Helical" evidence="1">
    <location>
        <begin position="21"/>
        <end position="44"/>
    </location>
</feature>
<gene>
    <name evidence="2" type="ORF">UFOPK1392_00334</name>
    <name evidence="3" type="ORF">UFOPK3733_00475</name>
</gene>
<name>A0A6J5YFQ4_9ZZZZ</name>
<evidence type="ECO:0000256" key="1">
    <source>
        <dbReference type="SAM" id="Phobius"/>
    </source>
</evidence>
<evidence type="ECO:0000313" key="3">
    <source>
        <dbReference type="EMBL" id="CAB4927652.1"/>
    </source>
</evidence>
<protein>
    <submittedName>
        <fullName evidence="2">Unannotated protein</fullName>
    </submittedName>
</protein>
<evidence type="ECO:0000313" key="2">
    <source>
        <dbReference type="EMBL" id="CAB4322599.1"/>
    </source>
</evidence>
<proteinExistence type="predicted"/>
<organism evidence="2">
    <name type="scientific">freshwater metagenome</name>
    <dbReference type="NCBI Taxonomy" id="449393"/>
    <lineage>
        <taxon>unclassified sequences</taxon>
        <taxon>metagenomes</taxon>
        <taxon>ecological metagenomes</taxon>
    </lineage>
</organism>
<reference evidence="2" key="1">
    <citation type="submission" date="2020-05" db="EMBL/GenBank/DDBJ databases">
        <authorList>
            <person name="Chiriac C."/>
            <person name="Salcher M."/>
            <person name="Ghai R."/>
            <person name="Kavagutti S V."/>
        </authorList>
    </citation>
    <scope>NUCLEOTIDE SEQUENCE</scope>
</reference>
<keyword evidence="1" id="KW-0812">Transmembrane</keyword>
<dbReference type="EMBL" id="CAEMXZ010000009">
    <property type="protein sequence ID" value="CAB4322599.1"/>
    <property type="molecule type" value="Genomic_DNA"/>
</dbReference>
<keyword evidence="1" id="KW-0472">Membrane</keyword>
<dbReference type="AlphaFoldDB" id="A0A6J5YFQ4"/>
<dbReference type="EMBL" id="CAFBNC010000014">
    <property type="protein sequence ID" value="CAB4927652.1"/>
    <property type="molecule type" value="Genomic_DNA"/>
</dbReference>
<accession>A0A6J5YFQ4</accession>